<organism evidence="4 5">
    <name type="scientific">Candidatus Acididesulfobacter diazotrophicus</name>
    <dbReference type="NCBI Taxonomy" id="2597226"/>
    <lineage>
        <taxon>Bacteria</taxon>
        <taxon>Deltaproteobacteria</taxon>
        <taxon>Candidatus Acidulodesulfobacterales</taxon>
        <taxon>Candidatus Acididesulfobacter</taxon>
    </lineage>
</organism>
<name>A0A519BPR5_9DELT</name>
<dbReference type="InterPro" id="IPR007842">
    <property type="entry name" value="HEPN_dom"/>
</dbReference>
<feature type="domain" description="HEPN" evidence="3">
    <location>
        <begin position="10"/>
        <end position="84"/>
    </location>
</feature>
<evidence type="ECO:0000313" key="4">
    <source>
        <dbReference type="EMBL" id="RZD19265.1"/>
    </source>
</evidence>
<protein>
    <submittedName>
        <fullName evidence="4">HEPN domain-containing protein</fullName>
    </submittedName>
</protein>
<evidence type="ECO:0000259" key="3">
    <source>
        <dbReference type="Pfam" id="PF05168"/>
    </source>
</evidence>
<dbReference type="Gene3D" id="1.20.120.330">
    <property type="entry name" value="Nucleotidyltransferases domain 2"/>
    <property type="match status" value="1"/>
</dbReference>
<evidence type="ECO:0000313" key="5">
    <source>
        <dbReference type="Proteomes" id="UP000319296"/>
    </source>
</evidence>
<dbReference type="EMBL" id="SGBB01000002">
    <property type="protein sequence ID" value="RZD19265.1"/>
    <property type="molecule type" value="Genomic_DNA"/>
</dbReference>
<gene>
    <name evidence="4" type="ORF">EVG15_02180</name>
</gene>
<keyword evidence="2" id="KW-0812">Transmembrane</keyword>
<sequence>MKQEIIDYAKFQLEKSKNTLKDAELLYENDRLTSAVNRIYYAIFYSVTAIMSLYGLSTSKHSGMLSNFNKEIANRGLINRELKDFYYDGQNPVSLDMGRFRCLINGRKEITKYISLIIKM</sequence>
<dbReference type="AlphaFoldDB" id="A0A519BPR5"/>
<dbReference type="PANTHER" id="PTHR36565:SF1">
    <property type="entry name" value="UPF0332 PROTEIN TM_1000"/>
    <property type="match status" value="1"/>
</dbReference>
<comment type="caution">
    <text evidence="4">The sequence shown here is derived from an EMBL/GenBank/DDBJ whole genome shotgun (WGS) entry which is preliminary data.</text>
</comment>
<dbReference type="Pfam" id="PF05168">
    <property type="entry name" value="HEPN"/>
    <property type="match status" value="1"/>
</dbReference>
<comment type="similarity">
    <text evidence="1">Belongs to the UPF0332 family.</text>
</comment>
<evidence type="ECO:0000256" key="1">
    <source>
        <dbReference type="ARBA" id="ARBA00038248"/>
    </source>
</evidence>
<keyword evidence="2" id="KW-1133">Transmembrane helix</keyword>
<dbReference type="InterPro" id="IPR052226">
    <property type="entry name" value="UPF0332_toxin"/>
</dbReference>
<dbReference type="Proteomes" id="UP000319296">
    <property type="component" value="Unassembled WGS sequence"/>
</dbReference>
<accession>A0A519BPR5</accession>
<dbReference type="PANTHER" id="PTHR36565">
    <property type="entry name" value="UPF0332 PROTEIN TM_1000"/>
    <property type="match status" value="1"/>
</dbReference>
<feature type="transmembrane region" description="Helical" evidence="2">
    <location>
        <begin position="39"/>
        <end position="56"/>
    </location>
</feature>
<reference evidence="4 5" key="1">
    <citation type="journal article" date="2019" name="ISME J.">
        <title>Insights into ecological role of a new deltaproteobacterial order Candidatus Acidulodesulfobacterales by metagenomics and metatranscriptomics.</title>
        <authorList>
            <person name="Tan S."/>
            <person name="Liu J."/>
            <person name="Fang Y."/>
            <person name="Hedlund B.P."/>
            <person name="Lian Z.H."/>
            <person name="Huang L.Y."/>
            <person name="Li J.T."/>
            <person name="Huang L.N."/>
            <person name="Li W.J."/>
            <person name="Jiang H.C."/>
            <person name="Dong H.L."/>
            <person name="Shu W.S."/>
        </authorList>
    </citation>
    <scope>NUCLEOTIDE SEQUENCE [LARGE SCALE GENOMIC DNA]</scope>
    <source>
        <strain evidence="4">AP1</strain>
    </source>
</reference>
<proteinExistence type="inferred from homology"/>
<keyword evidence="2" id="KW-0472">Membrane</keyword>
<evidence type="ECO:0000256" key="2">
    <source>
        <dbReference type="SAM" id="Phobius"/>
    </source>
</evidence>